<evidence type="ECO:0000256" key="2">
    <source>
        <dbReference type="ARBA" id="ARBA00022491"/>
    </source>
</evidence>
<dbReference type="InterPro" id="IPR039774">
    <property type="entry name" value="Sin3-like"/>
</dbReference>
<evidence type="ECO:0000256" key="4">
    <source>
        <dbReference type="PROSITE-ProRule" id="PRU00810"/>
    </source>
</evidence>
<evidence type="ECO:0000256" key="1">
    <source>
        <dbReference type="ARBA" id="ARBA00004123"/>
    </source>
</evidence>
<dbReference type="InterPro" id="IPR003822">
    <property type="entry name" value="PAH"/>
</dbReference>
<protein>
    <submittedName>
        <fullName evidence="6">Paired amphipathic helix</fullName>
    </submittedName>
</protein>
<evidence type="ECO:0000256" key="5">
    <source>
        <dbReference type="SAM" id="MobiDB-lite"/>
    </source>
</evidence>
<dbReference type="SUPFAM" id="SSF47762">
    <property type="entry name" value="PAH2 domain"/>
    <property type="match status" value="1"/>
</dbReference>
<evidence type="ECO:0000313" key="6">
    <source>
        <dbReference type="EMBL" id="OVA15816.1"/>
    </source>
</evidence>
<gene>
    <name evidence="6" type="ORF">BVC80_1825g60</name>
</gene>
<dbReference type="STRING" id="56857.A0A200QZC4"/>
<evidence type="ECO:0000313" key="7">
    <source>
        <dbReference type="Proteomes" id="UP000195402"/>
    </source>
</evidence>
<sequence>MTSHPDNNLSVDRPDDTGDRDVDDKNLGHHDNGDENYSQDYKFFLKVKERLQNHPDDYNEFLRCLDIYSRDIITRPELKILIGDLLGKYPDLMDGFKEFIEHCEKNGDGYLSSILSKMSIVRYGTF</sequence>
<dbReference type="FunFam" id="1.20.1160.11:FF:000002">
    <property type="entry name" value="Paired amphipathic helix protein SIN3"/>
    <property type="match status" value="1"/>
</dbReference>
<dbReference type="EMBL" id="MVGT01000732">
    <property type="protein sequence ID" value="OVA15816.1"/>
    <property type="molecule type" value="Genomic_DNA"/>
</dbReference>
<evidence type="ECO:0000256" key="3">
    <source>
        <dbReference type="ARBA" id="ARBA00023242"/>
    </source>
</evidence>
<dbReference type="OrthoDB" id="1713498at2759"/>
<dbReference type="PROSITE" id="PS51477">
    <property type="entry name" value="PAH"/>
    <property type="match status" value="1"/>
</dbReference>
<dbReference type="GO" id="GO:0000122">
    <property type="term" value="P:negative regulation of transcription by RNA polymerase II"/>
    <property type="evidence" value="ECO:0007669"/>
    <property type="project" value="TreeGrafter"/>
</dbReference>
<dbReference type="Gene3D" id="1.20.1160.11">
    <property type="entry name" value="Paired amphipathic helix"/>
    <property type="match status" value="1"/>
</dbReference>
<dbReference type="InParanoid" id="A0A200QZC4"/>
<keyword evidence="3 4" id="KW-0539">Nucleus</keyword>
<accession>A0A200QZC4</accession>
<dbReference type="PANTHER" id="PTHR12346:SF0">
    <property type="entry name" value="SIN3A, ISOFORM G"/>
    <property type="match status" value="1"/>
</dbReference>
<dbReference type="GO" id="GO:0000118">
    <property type="term" value="C:histone deacetylase complex"/>
    <property type="evidence" value="ECO:0007669"/>
    <property type="project" value="TreeGrafter"/>
</dbReference>
<dbReference type="AlphaFoldDB" id="A0A200QZC4"/>
<feature type="compositionally biased region" description="Basic and acidic residues" evidence="5">
    <location>
        <begin position="12"/>
        <end position="33"/>
    </location>
</feature>
<dbReference type="Proteomes" id="UP000195402">
    <property type="component" value="Unassembled WGS sequence"/>
</dbReference>
<dbReference type="Pfam" id="PF02671">
    <property type="entry name" value="PAH"/>
    <property type="match status" value="1"/>
</dbReference>
<keyword evidence="2" id="KW-0678">Repressor</keyword>
<comment type="subcellular location">
    <subcellularLocation>
        <location evidence="1 4">Nucleus</location>
    </subcellularLocation>
</comment>
<reference evidence="6 7" key="1">
    <citation type="journal article" date="2017" name="Mol. Plant">
        <title>The Genome of Medicinal Plant Macleaya cordata Provides New Insights into Benzylisoquinoline Alkaloids Metabolism.</title>
        <authorList>
            <person name="Liu X."/>
            <person name="Liu Y."/>
            <person name="Huang P."/>
            <person name="Ma Y."/>
            <person name="Qing Z."/>
            <person name="Tang Q."/>
            <person name="Cao H."/>
            <person name="Cheng P."/>
            <person name="Zheng Y."/>
            <person name="Yuan Z."/>
            <person name="Zhou Y."/>
            <person name="Liu J."/>
            <person name="Tang Z."/>
            <person name="Zhuo Y."/>
            <person name="Zhang Y."/>
            <person name="Yu L."/>
            <person name="Huang J."/>
            <person name="Yang P."/>
            <person name="Peng Q."/>
            <person name="Zhang J."/>
            <person name="Jiang W."/>
            <person name="Zhang Z."/>
            <person name="Lin K."/>
            <person name="Ro D.K."/>
            <person name="Chen X."/>
            <person name="Xiong X."/>
            <person name="Shang Y."/>
            <person name="Huang S."/>
            <person name="Zeng J."/>
        </authorList>
    </citation>
    <scope>NUCLEOTIDE SEQUENCE [LARGE SCALE GENOMIC DNA]</scope>
    <source>
        <strain evidence="7">cv. BLH2017</strain>
        <tissue evidence="6">Root</tissue>
    </source>
</reference>
<keyword evidence="7" id="KW-1185">Reference proteome</keyword>
<name>A0A200QZC4_MACCD</name>
<comment type="caution">
    <text evidence="6">The sequence shown here is derived from an EMBL/GenBank/DDBJ whole genome shotgun (WGS) entry which is preliminary data.</text>
</comment>
<dbReference type="PANTHER" id="PTHR12346">
    <property type="entry name" value="SIN3B-RELATED"/>
    <property type="match status" value="1"/>
</dbReference>
<organism evidence="6 7">
    <name type="scientific">Macleaya cordata</name>
    <name type="common">Five-seeded plume-poppy</name>
    <name type="synonym">Bocconia cordata</name>
    <dbReference type="NCBI Taxonomy" id="56857"/>
    <lineage>
        <taxon>Eukaryota</taxon>
        <taxon>Viridiplantae</taxon>
        <taxon>Streptophyta</taxon>
        <taxon>Embryophyta</taxon>
        <taxon>Tracheophyta</taxon>
        <taxon>Spermatophyta</taxon>
        <taxon>Magnoliopsida</taxon>
        <taxon>Ranunculales</taxon>
        <taxon>Papaveraceae</taxon>
        <taxon>Papaveroideae</taxon>
        <taxon>Macleaya</taxon>
    </lineage>
</organism>
<feature type="compositionally biased region" description="Polar residues" evidence="5">
    <location>
        <begin position="1"/>
        <end position="10"/>
    </location>
</feature>
<proteinExistence type="predicted"/>
<dbReference type="GO" id="GO:0000785">
    <property type="term" value="C:chromatin"/>
    <property type="evidence" value="ECO:0007669"/>
    <property type="project" value="TreeGrafter"/>
</dbReference>
<feature type="region of interest" description="Disordered" evidence="5">
    <location>
        <begin position="1"/>
        <end position="37"/>
    </location>
</feature>
<dbReference type="GO" id="GO:0003714">
    <property type="term" value="F:transcription corepressor activity"/>
    <property type="evidence" value="ECO:0007669"/>
    <property type="project" value="InterPro"/>
</dbReference>
<dbReference type="InterPro" id="IPR036600">
    <property type="entry name" value="PAH_sf"/>
</dbReference>